<proteinExistence type="predicted"/>
<evidence type="ECO:0000313" key="3">
    <source>
        <dbReference type="Proteomes" id="UP001163687"/>
    </source>
</evidence>
<gene>
    <name evidence="2" type="ORF">caldi_22590</name>
</gene>
<keyword evidence="3" id="KW-1185">Reference proteome</keyword>
<dbReference type="EMBL" id="AP025628">
    <property type="protein sequence ID" value="BDG61169.1"/>
    <property type="molecule type" value="Genomic_DNA"/>
</dbReference>
<dbReference type="InterPro" id="IPR036249">
    <property type="entry name" value="Thioredoxin-like_sf"/>
</dbReference>
<dbReference type="InterPro" id="IPR017937">
    <property type="entry name" value="Thioredoxin_CS"/>
</dbReference>
<dbReference type="KEGG" id="cmic:caldi_22590"/>
<dbReference type="AlphaFoldDB" id="A0AA35CKV8"/>
<dbReference type="GO" id="GO:0016491">
    <property type="term" value="F:oxidoreductase activity"/>
    <property type="evidence" value="ECO:0007669"/>
    <property type="project" value="InterPro"/>
</dbReference>
<dbReference type="CDD" id="cd02966">
    <property type="entry name" value="TlpA_like_family"/>
    <property type="match status" value="1"/>
</dbReference>
<dbReference type="GO" id="GO:0016209">
    <property type="term" value="F:antioxidant activity"/>
    <property type="evidence" value="ECO:0007669"/>
    <property type="project" value="InterPro"/>
</dbReference>
<name>A0AA35CKV8_9FIRM</name>
<evidence type="ECO:0000259" key="1">
    <source>
        <dbReference type="PROSITE" id="PS51352"/>
    </source>
</evidence>
<dbReference type="Gene3D" id="3.40.30.10">
    <property type="entry name" value="Glutaredoxin"/>
    <property type="match status" value="1"/>
</dbReference>
<dbReference type="PANTHER" id="PTHR42852">
    <property type="entry name" value="THIOL:DISULFIDE INTERCHANGE PROTEIN DSBE"/>
    <property type="match status" value="1"/>
</dbReference>
<evidence type="ECO:0000313" key="2">
    <source>
        <dbReference type="EMBL" id="BDG61169.1"/>
    </source>
</evidence>
<dbReference type="InterPro" id="IPR050553">
    <property type="entry name" value="Thioredoxin_ResA/DsbE_sf"/>
</dbReference>
<dbReference type="PANTHER" id="PTHR42852:SF17">
    <property type="entry name" value="THIOREDOXIN-LIKE PROTEIN HI_1115"/>
    <property type="match status" value="1"/>
</dbReference>
<sequence>MNRYLSYAMVALVAVLLLGGSLRPAGARAGERPEVGYRAPDFQVLDLEGRPVRLSDYRGDVVFLNFWASWCPPCKAEMPEIRRLHEEGLPDLTILGVDLTNTEASPEAVARFMAAGGYRWRVPLDTDGAVARAYNVISIPTSFFIDARGIIRSKVIGPMTYPAMKAEYERTLAWR</sequence>
<dbReference type="PROSITE" id="PS51352">
    <property type="entry name" value="THIOREDOXIN_2"/>
    <property type="match status" value="1"/>
</dbReference>
<organism evidence="2 3">
    <name type="scientific">Caldinitratiruptor microaerophilus</name>
    <dbReference type="NCBI Taxonomy" id="671077"/>
    <lineage>
        <taxon>Bacteria</taxon>
        <taxon>Bacillati</taxon>
        <taxon>Bacillota</taxon>
        <taxon>Clostridia</taxon>
        <taxon>Eubacteriales</taxon>
        <taxon>Symbiobacteriaceae</taxon>
        <taxon>Caldinitratiruptor</taxon>
    </lineage>
</organism>
<accession>A0AA35CKV8</accession>
<feature type="domain" description="Thioredoxin" evidence="1">
    <location>
        <begin position="33"/>
        <end position="173"/>
    </location>
</feature>
<dbReference type="Proteomes" id="UP001163687">
    <property type="component" value="Chromosome"/>
</dbReference>
<dbReference type="InterPro" id="IPR000866">
    <property type="entry name" value="AhpC/TSA"/>
</dbReference>
<dbReference type="SUPFAM" id="SSF52833">
    <property type="entry name" value="Thioredoxin-like"/>
    <property type="match status" value="1"/>
</dbReference>
<dbReference type="Pfam" id="PF00578">
    <property type="entry name" value="AhpC-TSA"/>
    <property type="match status" value="1"/>
</dbReference>
<dbReference type="PROSITE" id="PS00194">
    <property type="entry name" value="THIOREDOXIN_1"/>
    <property type="match status" value="1"/>
</dbReference>
<protein>
    <recommendedName>
        <fullName evidence="1">Thioredoxin domain-containing protein</fullName>
    </recommendedName>
</protein>
<reference evidence="2" key="1">
    <citation type="submission" date="2022-03" db="EMBL/GenBank/DDBJ databases">
        <title>Complete genome sequence of Caldinitratiruptor microaerophilus.</title>
        <authorList>
            <person name="Mukaiyama R."/>
            <person name="Nishiyama T."/>
            <person name="Ueda K."/>
        </authorList>
    </citation>
    <scope>NUCLEOTIDE SEQUENCE</scope>
    <source>
        <strain evidence="2">JCM 16183</strain>
    </source>
</reference>
<dbReference type="InterPro" id="IPR013766">
    <property type="entry name" value="Thioredoxin_domain"/>
</dbReference>